<accession>A0A1E3AC91</accession>
<proteinExistence type="predicted"/>
<gene>
    <name evidence="1" type="ORF">BEI61_02108</name>
</gene>
<name>A0A1E3AC91_9FIRM</name>
<organism evidence="1 2">
    <name type="scientific">Eisenbergiella tayi</name>
    <dbReference type="NCBI Taxonomy" id="1432052"/>
    <lineage>
        <taxon>Bacteria</taxon>
        <taxon>Bacillati</taxon>
        <taxon>Bacillota</taxon>
        <taxon>Clostridia</taxon>
        <taxon>Lachnospirales</taxon>
        <taxon>Lachnospiraceae</taxon>
        <taxon>Eisenbergiella</taxon>
    </lineage>
</organism>
<sequence>MKQISTREIESYLQKYIACMQAHGEELMDKPMPAADEELFALYETTGNRLKYESVYFARRKMLAVYGCLSLMEGKPEYLKKLEEVLDGICEEECWALPAHINRKEDPQWRICVDLFASETAHALSEIISGLKGRLPSALCEKVRENVFRRVLTPFMNAAAPYAKWEGGDNNWNAVCCGSIGCAAIYLMQDEPELLKPLLDRIVCSLDSYIAGFSEDGACMEGLGYFTYGMTYYTGFADMLYRYTDGAIDLMEDEKCRRIAMFQQKCYFPSGRTLSFSDGDSRDTYKMGLTCFLAMRYAGVEIPPISCAGGFDEDSCYRFMANYRDVVWTRKYLEQAEKGLLPAEEDDGAADCLVLPGAQWSICRGLSGGGMAAKGGNNGESHNHNDVGSFLYLAGDEMLLTDLGAGEYTRDYFGEKRYDILCNHSFGHSVPVIDGKGQKEGTEYACSHFEADGSGRTVISFGQAYGTERVKSLTRSLCYDPAKESLQAEDVLEDREAGEYPVSMKENLVTQYKPVIVGNAIHIAGRKYGCRITVEDLEGSIGFETKKHSNHRGAEEEVYCITWEVPADKEKPGTRKCRFRVEMEEI</sequence>
<evidence type="ECO:0000313" key="1">
    <source>
        <dbReference type="EMBL" id="ODM06219.1"/>
    </source>
</evidence>
<comment type="caution">
    <text evidence="1">The sequence shown here is derived from an EMBL/GenBank/DDBJ whole genome shotgun (WGS) entry which is preliminary data.</text>
</comment>
<dbReference type="Proteomes" id="UP000094067">
    <property type="component" value="Unassembled WGS sequence"/>
</dbReference>
<dbReference type="PANTHER" id="PTHR38045">
    <property type="entry name" value="CHROMOSOME 1, WHOLE GENOME SHOTGUN SEQUENCE"/>
    <property type="match status" value="1"/>
</dbReference>
<dbReference type="EMBL" id="MCGH01000002">
    <property type="protein sequence ID" value="ODM06219.1"/>
    <property type="molecule type" value="Genomic_DNA"/>
</dbReference>
<dbReference type="Gene3D" id="2.70.98.70">
    <property type="match status" value="1"/>
</dbReference>
<reference evidence="1 2" key="1">
    <citation type="submission" date="2016-07" db="EMBL/GenBank/DDBJ databases">
        <title>Characterization of isolates of Eisenbergiella tayi derived from blood cultures, using whole genome sequencing.</title>
        <authorList>
            <person name="Burdz T."/>
            <person name="Wiebe D."/>
            <person name="Huynh C."/>
            <person name="Bernard K."/>
        </authorList>
    </citation>
    <scope>NUCLEOTIDE SEQUENCE [LARGE SCALE GENOMIC DNA]</scope>
    <source>
        <strain evidence="1 2">NML 110608</strain>
    </source>
</reference>
<dbReference type="AlphaFoldDB" id="A0A1E3AC91"/>
<dbReference type="PATRIC" id="fig|1432052.4.peg.2359"/>
<dbReference type="SUPFAM" id="SSF48230">
    <property type="entry name" value="Chondroitin AC/alginate lyase"/>
    <property type="match status" value="1"/>
</dbReference>
<evidence type="ECO:0000313" key="2">
    <source>
        <dbReference type="Proteomes" id="UP000094067"/>
    </source>
</evidence>
<dbReference type="Gene3D" id="1.50.10.100">
    <property type="entry name" value="Chondroitin AC/alginate lyase"/>
    <property type="match status" value="1"/>
</dbReference>
<dbReference type="RefSeq" id="WP_069152245.1">
    <property type="nucleotide sequence ID" value="NZ_MCGH01000002.1"/>
</dbReference>
<protein>
    <submittedName>
        <fullName evidence="1">Heparinase II/III-like protein</fullName>
    </submittedName>
</protein>
<dbReference type="InterPro" id="IPR008929">
    <property type="entry name" value="Chondroitin_lyas"/>
</dbReference>
<dbReference type="PANTHER" id="PTHR38045:SF1">
    <property type="entry name" value="HEPARINASE II_III-LIKE PROTEIN"/>
    <property type="match status" value="1"/>
</dbReference>